<name>A0ABY6IJU2_9HYPH</name>
<evidence type="ECO:0000313" key="3">
    <source>
        <dbReference type="Proteomes" id="UP001163882"/>
    </source>
</evidence>
<organism evidence="2 3">
    <name type="scientific">Pelagibacterium flavum</name>
    <dbReference type="NCBI Taxonomy" id="2984530"/>
    <lineage>
        <taxon>Bacteria</taxon>
        <taxon>Pseudomonadati</taxon>
        <taxon>Pseudomonadota</taxon>
        <taxon>Alphaproteobacteria</taxon>
        <taxon>Hyphomicrobiales</taxon>
        <taxon>Devosiaceae</taxon>
        <taxon>Pelagibacterium</taxon>
    </lineage>
</organism>
<dbReference type="Gene3D" id="1.20.58.760">
    <property type="entry name" value="Peptidase M41"/>
    <property type="match status" value="1"/>
</dbReference>
<feature type="compositionally biased region" description="Basic and acidic residues" evidence="1">
    <location>
        <begin position="78"/>
        <end position="93"/>
    </location>
</feature>
<protein>
    <recommendedName>
        <fullName evidence="4">Peptidase M41 domain-containing protein</fullName>
    </recommendedName>
</protein>
<sequence>MMQDGLFGWLTTTDGLQSLDPVLNGLRFSDHLANELDRAMSTARTLVENHRDDILELADLLIAKKVVTGHEVMAIGQHRTEPVQTRGEDKLGLDARTGPG</sequence>
<dbReference type="Proteomes" id="UP001163882">
    <property type="component" value="Chromosome"/>
</dbReference>
<dbReference type="RefSeq" id="WP_264224525.1">
    <property type="nucleotide sequence ID" value="NZ_CP107716.1"/>
</dbReference>
<proteinExistence type="predicted"/>
<evidence type="ECO:0000256" key="1">
    <source>
        <dbReference type="SAM" id="MobiDB-lite"/>
    </source>
</evidence>
<gene>
    <name evidence="2" type="ORF">OF122_12270</name>
</gene>
<evidence type="ECO:0000313" key="2">
    <source>
        <dbReference type="EMBL" id="UYQ70838.1"/>
    </source>
</evidence>
<evidence type="ECO:0008006" key="4">
    <source>
        <dbReference type="Google" id="ProtNLM"/>
    </source>
</evidence>
<feature type="region of interest" description="Disordered" evidence="1">
    <location>
        <begin position="77"/>
        <end position="100"/>
    </location>
</feature>
<dbReference type="InterPro" id="IPR037219">
    <property type="entry name" value="Peptidase_M41-like"/>
</dbReference>
<reference evidence="2" key="1">
    <citation type="submission" date="2022-10" db="EMBL/GenBank/DDBJ databases">
        <title>YIM 151497 complete genome.</title>
        <authorList>
            <person name="Chen X."/>
        </authorList>
    </citation>
    <scope>NUCLEOTIDE SEQUENCE</scope>
    <source>
        <strain evidence="2">YIM 151497</strain>
    </source>
</reference>
<keyword evidence="3" id="KW-1185">Reference proteome</keyword>
<accession>A0ABY6IJU2</accession>
<dbReference type="SUPFAM" id="SSF140990">
    <property type="entry name" value="FtsH protease domain-like"/>
    <property type="match status" value="1"/>
</dbReference>
<dbReference type="EMBL" id="CP107716">
    <property type="protein sequence ID" value="UYQ70838.1"/>
    <property type="molecule type" value="Genomic_DNA"/>
</dbReference>